<organism evidence="1 2">
    <name type="scientific">Bauhinia variegata</name>
    <name type="common">Purple orchid tree</name>
    <name type="synonym">Phanera variegata</name>
    <dbReference type="NCBI Taxonomy" id="167791"/>
    <lineage>
        <taxon>Eukaryota</taxon>
        <taxon>Viridiplantae</taxon>
        <taxon>Streptophyta</taxon>
        <taxon>Embryophyta</taxon>
        <taxon>Tracheophyta</taxon>
        <taxon>Spermatophyta</taxon>
        <taxon>Magnoliopsida</taxon>
        <taxon>eudicotyledons</taxon>
        <taxon>Gunneridae</taxon>
        <taxon>Pentapetalae</taxon>
        <taxon>rosids</taxon>
        <taxon>fabids</taxon>
        <taxon>Fabales</taxon>
        <taxon>Fabaceae</taxon>
        <taxon>Cercidoideae</taxon>
        <taxon>Cercideae</taxon>
        <taxon>Bauhiniinae</taxon>
        <taxon>Bauhinia</taxon>
    </lineage>
</organism>
<dbReference type="EMBL" id="CM039432">
    <property type="protein sequence ID" value="KAI4333672.1"/>
    <property type="molecule type" value="Genomic_DNA"/>
</dbReference>
<name>A0ACB9NB04_BAUVA</name>
<proteinExistence type="predicted"/>
<gene>
    <name evidence="1" type="ORF">L6164_018451</name>
</gene>
<evidence type="ECO:0000313" key="2">
    <source>
        <dbReference type="Proteomes" id="UP000828941"/>
    </source>
</evidence>
<protein>
    <submittedName>
        <fullName evidence="1">Uncharacterized protein</fullName>
    </submittedName>
</protein>
<reference evidence="1 2" key="1">
    <citation type="journal article" date="2022" name="DNA Res.">
        <title>Chromosomal-level genome assembly of the orchid tree Bauhinia variegata (Leguminosae; Cercidoideae) supports the allotetraploid origin hypothesis of Bauhinia.</title>
        <authorList>
            <person name="Zhong Y."/>
            <person name="Chen Y."/>
            <person name="Zheng D."/>
            <person name="Pang J."/>
            <person name="Liu Y."/>
            <person name="Luo S."/>
            <person name="Meng S."/>
            <person name="Qian L."/>
            <person name="Wei D."/>
            <person name="Dai S."/>
            <person name="Zhou R."/>
        </authorList>
    </citation>
    <scope>NUCLEOTIDE SEQUENCE [LARGE SCALE GENOMIC DNA]</scope>
    <source>
        <strain evidence="1">BV-YZ2020</strain>
    </source>
</reference>
<evidence type="ECO:0000313" key="1">
    <source>
        <dbReference type="EMBL" id="KAI4333672.1"/>
    </source>
</evidence>
<dbReference type="Proteomes" id="UP000828941">
    <property type="component" value="Chromosome 7"/>
</dbReference>
<keyword evidence="2" id="KW-1185">Reference proteome</keyword>
<comment type="caution">
    <text evidence="1">The sequence shown here is derived from an EMBL/GenBank/DDBJ whole genome shotgun (WGS) entry which is preliminary data.</text>
</comment>
<sequence length="940" mass="106269">MNFMIISMDSLLVNIVIFFLFACFSLNSVPCSASELSYNDHCGFFVPEAKPTEFMSFNFPLGRTKTGYYTGGDKIGLDVFGYQNSFYLETSRIQETDLAGYYKYEASLKFRRRSLYYRVGNSTHAGMSYYSSQNQSYTAAFSLYGFWSESSGKLCMVGTGSGFSAGGNLLNMNAVLKLYNIFTSSNISSYLISGSFESLNSENDVNYFGPISLYMLPRFNYKYTLDTVEAYNECYSGNDSEESSSTVPLEVCSAEVSRELKSLRLEYSSDCNSARNCTPFRGITVYLPSFMSLDEFECSPSRHRLRAVIGFYNDSYDQYKQPLRLNPNKMLIGEGWWDDSKNQLCVVACHFMGMRDPLGSAHVGDCSVRISLRVPSVWSIKDKSDIVGRIWSNKAVNSSGYFNKILFRNDEDPAVTVLGNAGLKYKYSQLERVGKLCPRHKPFMNLGRMYPDAHSSDMAFDISVISSGGQVAQGYASPFTVNDQFFERIIYAASPSYSSYSVLVPEAKKSNNGLFNISYMIIIELLPNFTSSTGNSFLSRFSNPTKTVKISAEGIYDAETGTLCMVGCQNFLSDNGIQFAHSGDCEILVKFQLPPLDTHENVAYMKGSIESTREKSDPLYFNRVELSSRVLYREEVERTFWRVDMEIIIVLISTTLACVFLRLQLYHVKRHPDVLPFISVFMLLILTLGYMVPLVLNFEALFAQNPDKKNVVLGSIGWLEVNEIAVRLMTMVAFLLQWRLLLLTWSARKGDESHKGLWIAERKAFYVTLSLYAAGFLIGLLLKYGDEILFSSAGYSLHQHSSMWEDLKSCGGLLLDGFLLPQIVLNLFMNSRDNAISCSFNFGITFVRLLPHAYDLYRTHSYAFQVNWSYFYADPSADFYSTAWDIAIPLGALLFAVIIFLQQRFGDQCILPCRYRGSQVYEMVPITREAEAEAEKPNNL</sequence>
<accession>A0ACB9NB04</accession>